<name>A0A0A2T9X4_9GAMM</name>
<feature type="transmembrane region" description="Helical" evidence="1">
    <location>
        <begin position="6"/>
        <end position="30"/>
    </location>
</feature>
<keyword evidence="1" id="KW-0472">Membrane</keyword>
<feature type="transmembrane region" description="Helical" evidence="1">
    <location>
        <begin position="91"/>
        <end position="113"/>
    </location>
</feature>
<dbReference type="STRING" id="1498499.EP47_04050"/>
<feature type="domain" description="CAAX prenyl protease 2/Lysostaphin resistance protein A-like" evidence="2">
    <location>
        <begin position="139"/>
        <end position="239"/>
    </location>
</feature>
<dbReference type="Proteomes" id="UP000054422">
    <property type="component" value="Unassembled WGS sequence"/>
</dbReference>
<evidence type="ECO:0000259" key="2">
    <source>
        <dbReference type="Pfam" id="PF02517"/>
    </source>
</evidence>
<dbReference type="Pfam" id="PF02517">
    <property type="entry name" value="Rce1-like"/>
    <property type="match status" value="1"/>
</dbReference>
<dbReference type="OrthoDB" id="378663at2"/>
<feature type="transmembrane region" description="Helical" evidence="1">
    <location>
        <begin position="216"/>
        <end position="238"/>
    </location>
</feature>
<proteinExistence type="predicted"/>
<sequence length="249" mass="28061">MIINWPMIIVLFCLSVPGVLIAIHRLVYFLLANNTEQLKKRFSRFVVFQTLFTVFIMSFAGSVLSPRTGLGDSILENLLQGKASLNAFQSILLPTVLYALLGLVIFCVLYYGLVGSILDEKSFNIMSRLRSVIGLDGCVLYGGVVEEVIARWGLMNVITFFALLFTSQINQEIIIISIFLSGFIFAVGQIPAYIAAGYSSTRRFLYSFITLSLWQSLLFGFLFWQYGLISAILAHMLFHLGWDRYDKLS</sequence>
<feature type="transmembrane region" description="Helical" evidence="1">
    <location>
        <begin position="173"/>
        <end position="196"/>
    </location>
</feature>
<keyword evidence="1" id="KW-0812">Transmembrane</keyword>
<evidence type="ECO:0000256" key="1">
    <source>
        <dbReference type="SAM" id="Phobius"/>
    </source>
</evidence>
<dbReference type="InterPro" id="IPR003675">
    <property type="entry name" value="Rce1/LyrA-like_dom"/>
</dbReference>
<feature type="transmembrane region" description="Helical" evidence="1">
    <location>
        <begin position="125"/>
        <end position="143"/>
    </location>
</feature>
<keyword evidence="4" id="KW-1185">Reference proteome</keyword>
<accession>A0A0A2T9X4</accession>
<feature type="transmembrane region" description="Helical" evidence="1">
    <location>
        <begin position="42"/>
        <end position="64"/>
    </location>
</feature>
<gene>
    <name evidence="3" type="ORF">EP47_04050</name>
</gene>
<organism evidence="3 4">
    <name type="scientific">Legionella norrlandica</name>
    <dbReference type="NCBI Taxonomy" id="1498499"/>
    <lineage>
        <taxon>Bacteria</taxon>
        <taxon>Pseudomonadati</taxon>
        <taxon>Pseudomonadota</taxon>
        <taxon>Gammaproteobacteria</taxon>
        <taxon>Legionellales</taxon>
        <taxon>Legionellaceae</taxon>
        <taxon>Legionella</taxon>
    </lineage>
</organism>
<protein>
    <submittedName>
        <fullName evidence="3">Membrane protein</fullName>
    </submittedName>
</protein>
<comment type="caution">
    <text evidence="3">The sequence shown here is derived from an EMBL/GenBank/DDBJ whole genome shotgun (WGS) entry which is preliminary data.</text>
</comment>
<dbReference type="RefSeq" id="WP_035886911.1">
    <property type="nucleotide sequence ID" value="NZ_JNCF01000003.1"/>
</dbReference>
<evidence type="ECO:0000313" key="3">
    <source>
        <dbReference type="EMBL" id="KGP64233.1"/>
    </source>
</evidence>
<dbReference type="AlphaFoldDB" id="A0A0A2T9X4"/>
<evidence type="ECO:0000313" key="4">
    <source>
        <dbReference type="Proteomes" id="UP000054422"/>
    </source>
</evidence>
<reference evidence="3 4" key="1">
    <citation type="submission" date="2014-05" db="EMBL/GenBank/DDBJ databases">
        <authorList>
            <person name="Rizzardi K."/>
            <person name="Winiecka-Krusnell J."/>
            <person name="Ramliden M."/>
            <person name="Alm E."/>
            <person name="Andersson S."/>
            <person name="Byfors S."/>
        </authorList>
    </citation>
    <scope>NUCLEOTIDE SEQUENCE [LARGE SCALE GENOMIC DNA]</scope>
    <source>
        <strain evidence="3 4">LEGN</strain>
    </source>
</reference>
<keyword evidence="1" id="KW-1133">Transmembrane helix</keyword>
<dbReference type="EMBL" id="JNCF01000003">
    <property type="protein sequence ID" value="KGP64233.1"/>
    <property type="molecule type" value="Genomic_DNA"/>
</dbReference>